<organism evidence="1 2">
    <name type="scientific">Mya arenaria</name>
    <name type="common">Soft-shell clam</name>
    <dbReference type="NCBI Taxonomy" id="6604"/>
    <lineage>
        <taxon>Eukaryota</taxon>
        <taxon>Metazoa</taxon>
        <taxon>Spiralia</taxon>
        <taxon>Lophotrochozoa</taxon>
        <taxon>Mollusca</taxon>
        <taxon>Bivalvia</taxon>
        <taxon>Autobranchia</taxon>
        <taxon>Heteroconchia</taxon>
        <taxon>Euheterodonta</taxon>
        <taxon>Imparidentia</taxon>
        <taxon>Neoheterodontei</taxon>
        <taxon>Myida</taxon>
        <taxon>Myoidea</taxon>
        <taxon>Myidae</taxon>
        <taxon>Mya</taxon>
    </lineage>
</organism>
<sequence>MWTDLGATETFSTSGSHDVTSNLLHEYPTAVSIDSDNDIVTAYVIAKDGENAGFRFPGTGAAMVDDMAGCGGLVYAYSNASHAVRVWHPVVTSSYLVHVHNMGAGVMNQLSTQGDVAISVYK</sequence>
<name>A0ABY7FMQ9_MYAAR</name>
<dbReference type="Proteomes" id="UP001164746">
    <property type="component" value="Chromosome 13"/>
</dbReference>
<evidence type="ECO:0000313" key="1">
    <source>
        <dbReference type="EMBL" id="WAR23503.1"/>
    </source>
</evidence>
<keyword evidence="2" id="KW-1185">Reference proteome</keyword>
<evidence type="ECO:0000313" key="2">
    <source>
        <dbReference type="Proteomes" id="UP001164746"/>
    </source>
</evidence>
<feature type="non-terminal residue" evidence="1">
    <location>
        <position position="122"/>
    </location>
</feature>
<accession>A0ABY7FMQ9</accession>
<dbReference type="EMBL" id="CP111024">
    <property type="protein sequence ID" value="WAR23503.1"/>
    <property type="molecule type" value="Genomic_DNA"/>
</dbReference>
<gene>
    <name evidence="1" type="ORF">MAR_037172</name>
</gene>
<protein>
    <submittedName>
        <fullName evidence="1">Uncharacterized protein</fullName>
    </submittedName>
</protein>
<reference evidence="1" key="1">
    <citation type="submission" date="2022-11" db="EMBL/GenBank/DDBJ databases">
        <title>Centuries of genome instability and evolution in soft-shell clam transmissible cancer (bioRxiv).</title>
        <authorList>
            <person name="Hart S.F.M."/>
            <person name="Yonemitsu M.A."/>
            <person name="Giersch R.M."/>
            <person name="Beal B.F."/>
            <person name="Arriagada G."/>
            <person name="Davis B.W."/>
            <person name="Ostrander E.A."/>
            <person name="Goff S.P."/>
            <person name="Metzger M.J."/>
        </authorList>
    </citation>
    <scope>NUCLEOTIDE SEQUENCE</scope>
    <source>
        <strain evidence="1">MELC-2E11</strain>
        <tissue evidence="1">Siphon/mantle</tissue>
    </source>
</reference>
<proteinExistence type="predicted"/>